<evidence type="ECO:0000259" key="5">
    <source>
        <dbReference type="PROSITE" id="PS52035"/>
    </source>
</evidence>
<dbReference type="AlphaFoldDB" id="D0MJY2"/>
<dbReference type="Pfam" id="PF00246">
    <property type="entry name" value="Peptidase_M14"/>
    <property type="match status" value="1"/>
</dbReference>
<feature type="chain" id="PRO_5003011010" evidence="4">
    <location>
        <begin position="19"/>
        <end position="526"/>
    </location>
</feature>
<gene>
    <name evidence="6" type="ordered locus">Rmar_1907</name>
</gene>
<evidence type="ECO:0000256" key="1">
    <source>
        <dbReference type="ARBA" id="ARBA00001947"/>
    </source>
</evidence>
<dbReference type="EMBL" id="CP001807">
    <property type="protein sequence ID" value="ACY48790.1"/>
    <property type="molecule type" value="Genomic_DNA"/>
</dbReference>
<feature type="domain" description="Peptidase M14" evidence="5">
    <location>
        <begin position="37"/>
        <end position="318"/>
    </location>
</feature>
<dbReference type="HOGENOM" id="CLU_032905_0_0_10"/>
<evidence type="ECO:0000256" key="2">
    <source>
        <dbReference type="ARBA" id="ARBA00005988"/>
    </source>
</evidence>
<comment type="cofactor">
    <cofactor evidence="1">
        <name>Zn(2+)</name>
        <dbReference type="ChEBI" id="CHEBI:29105"/>
    </cofactor>
</comment>
<feature type="signal peptide" evidence="4">
    <location>
        <begin position="1"/>
        <end position="18"/>
    </location>
</feature>
<dbReference type="Proteomes" id="UP000002221">
    <property type="component" value="Chromosome"/>
</dbReference>
<dbReference type="GO" id="GO:0005615">
    <property type="term" value="C:extracellular space"/>
    <property type="evidence" value="ECO:0007669"/>
    <property type="project" value="TreeGrafter"/>
</dbReference>
<dbReference type="GO" id="GO:0004181">
    <property type="term" value="F:metallocarboxypeptidase activity"/>
    <property type="evidence" value="ECO:0007669"/>
    <property type="project" value="InterPro"/>
</dbReference>
<dbReference type="GO" id="GO:0006508">
    <property type="term" value="P:proteolysis"/>
    <property type="evidence" value="ECO:0007669"/>
    <property type="project" value="InterPro"/>
</dbReference>
<dbReference type="eggNOG" id="COG2866">
    <property type="taxonomic scope" value="Bacteria"/>
</dbReference>
<dbReference type="InterPro" id="IPR000834">
    <property type="entry name" value="Peptidase_M14"/>
</dbReference>
<dbReference type="PANTHER" id="PTHR11705:SF145">
    <property type="entry name" value="PEPTIDASE M14 CARBOXYPEPTIDASE A DOMAIN-CONTAINING PROTEIN"/>
    <property type="match status" value="1"/>
</dbReference>
<dbReference type="PROSITE" id="PS52035">
    <property type="entry name" value="PEPTIDASE_M14"/>
    <property type="match status" value="1"/>
</dbReference>
<comment type="caution">
    <text evidence="3">Lacks conserved residue(s) required for the propagation of feature annotation.</text>
</comment>
<evidence type="ECO:0000313" key="6">
    <source>
        <dbReference type="EMBL" id="ACY48790.1"/>
    </source>
</evidence>
<reference evidence="6 7" key="1">
    <citation type="journal article" date="2009" name="Stand. Genomic Sci.">
        <title>Complete genome sequence of Rhodothermus marinus type strain (R-10).</title>
        <authorList>
            <person name="Nolan M."/>
            <person name="Tindall B.J."/>
            <person name="Pomrenke H."/>
            <person name="Lapidus A."/>
            <person name="Copeland A."/>
            <person name="Glavina Del Rio T."/>
            <person name="Lucas S."/>
            <person name="Chen F."/>
            <person name="Tice H."/>
            <person name="Cheng J.F."/>
            <person name="Saunders E."/>
            <person name="Han C."/>
            <person name="Bruce D."/>
            <person name="Goodwin L."/>
            <person name="Chain P."/>
            <person name="Pitluck S."/>
            <person name="Ovchinikova G."/>
            <person name="Pati A."/>
            <person name="Ivanova N."/>
            <person name="Mavromatis K."/>
            <person name="Chen A."/>
            <person name="Palaniappan K."/>
            <person name="Land M."/>
            <person name="Hauser L."/>
            <person name="Chang Y.J."/>
            <person name="Jeffries C.D."/>
            <person name="Brettin T."/>
            <person name="Goker M."/>
            <person name="Bristow J."/>
            <person name="Eisen J.A."/>
            <person name="Markowitz V."/>
            <person name="Hugenholtz P."/>
            <person name="Kyrpides N.C."/>
            <person name="Klenk H.P."/>
            <person name="Detter J.C."/>
        </authorList>
    </citation>
    <scope>NUCLEOTIDE SEQUENCE [LARGE SCALE GENOMIC DNA]</scope>
    <source>
        <strain evidence="7">ATCC 43812 / DSM 4252 / R-10</strain>
    </source>
</reference>
<name>D0MJY2_RHOM4</name>
<evidence type="ECO:0000313" key="7">
    <source>
        <dbReference type="Proteomes" id="UP000002221"/>
    </source>
</evidence>
<proteinExistence type="inferred from homology"/>
<protein>
    <submittedName>
        <fullName evidence="6">Peptidase M14 carboxypeptidase A</fullName>
    </submittedName>
</protein>
<dbReference type="KEGG" id="rmr:Rmar_1907"/>
<dbReference type="STRING" id="518766.Rmar_1907"/>
<keyword evidence="7" id="KW-1185">Reference proteome</keyword>
<dbReference type="OrthoDB" id="9767214at2"/>
<dbReference type="Gene3D" id="3.40.630.10">
    <property type="entry name" value="Zn peptidases"/>
    <property type="match status" value="1"/>
</dbReference>
<evidence type="ECO:0000256" key="4">
    <source>
        <dbReference type="SAM" id="SignalP"/>
    </source>
</evidence>
<dbReference type="SMART" id="SM00631">
    <property type="entry name" value="Zn_pept"/>
    <property type="match status" value="1"/>
</dbReference>
<dbReference type="GO" id="GO:0008270">
    <property type="term" value="F:zinc ion binding"/>
    <property type="evidence" value="ECO:0007669"/>
    <property type="project" value="InterPro"/>
</dbReference>
<organism evidence="6 7">
    <name type="scientific">Rhodothermus marinus (strain ATCC 43812 / DSM 4252 / R-10)</name>
    <name type="common">Rhodothermus obamensis</name>
    <dbReference type="NCBI Taxonomy" id="518766"/>
    <lineage>
        <taxon>Bacteria</taxon>
        <taxon>Pseudomonadati</taxon>
        <taxon>Rhodothermota</taxon>
        <taxon>Rhodothermia</taxon>
        <taxon>Rhodothermales</taxon>
        <taxon>Rhodothermaceae</taxon>
        <taxon>Rhodothermus</taxon>
    </lineage>
</organism>
<dbReference type="RefSeq" id="WP_012844401.1">
    <property type="nucleotide sequence ID" value="NC_013501.1"/>
</dbReference>
<keyword evidence="4" id="KW-0732">Signal</keyword>
<dbReference type="PANTHER" id="PTHR11705">
    <property type="entry name" value="PROTEASE FAMILY M14 CARBOXYPEPTIDASE A,B"/>
    <property type="match status" value="1"/>
</dbReference>
<keyword evidence="6" id="KW-0121">Carboxypeptidase</keyword>
<evidence type="ECO:0000256" key="3">
    <source>
        <dbReference type="PROSITE-ProRule" id="PRU01379"/>
    </source>
</evidence>
<keyword evidence="6" id="KW-0645">Protease</keyword>
<dbReference type="CDD" id="cd06241">
    <property type="entry name" value="M14-like"/>
    <property type="match status" value="1"/>
</dbReference>
<sequence length="526" mass="58441">MRGGCLLLMLLLARMAFGQGVDLAFLQTRAEATGFAETTRYDEVLAFLDVLEASSHRIQVTRFGYTTEGRALPLVIYGNVVNATGDGVRAASAPLRVLILANIHGGEVVGKEAALMLLRALAAGMYAEWADSLVLLVAPIYNADGNERISLYNRPLQNGPVGGMGQRANAQGYDLNRDFMKADAPETRSLLRLLRAYDPHIFIDLHTTDGTYHAYPLTYAPPLHPSTPKPLVDYLRRVWLPAVNDTIWTKHRWKFFYYGNLPWPGSDRPPGWYTFDHRPRFGTNYVGLRGMLGLLSEAYAYATFEERIEATYAFLEAVLSFAAARASEIRSLVEQVRQASPVGEPIALRARIDRAPEPALILLGTVDSLRHPYTGQLMLQRRPEVLPEMLPLYDRFAPTETISIPRGYLIPAGLDRVRDLLEVHGIPCVPVEAGLQLEVERFRIDSVAVADRPYQGHRGQEVWGTYERQTLAAPAGSCLVTVDGRTGRLAALLLEPRSDDGLVAWGLLEDHLAPGRYYPVARVPVR</sequence>
<keyword evidence="6" id="KW-0378">Hydrolase</keyword>
<dbReference type="SUPFAM" id="SSF53187">
    <property type="entry name" value="Zn-dependent exopeptidases"/>
    <property type="match status" value="1"/>
</dbReference>
<accession>D0MJY2</accession>
<comment type="similarity">
    <text evidence="2 3">Belongs to the peptidase M14 family.</text>
</comment>